<reference evidence="1" key="1">
    <citation type="submission" date="2021-01" db="EMBL/GenBank/DDBJ databases">
        <authorList>
            <consortium name="Genoscope - CEA"/>
            <person name="William W."/>
        </authorList>
    </citation>
    <scope>NUCLEOTIDE SEQUENCE</scope>
</reference>
<evidence type="ECO:0008006" key="3">
    <source>
        <dbReference type="Google" id="ProtNLM"/>
    </source>
</evidence>
<proteinExistence type="predicted"/>
<keyword evidence="2" id="KW-1185">Reference proteome</keyword>
<evidence type="ECO:0000313" key="1">
    <source>
        <dbReference type="EMBL" id="CAD8147371.1"/>
    </source>
</evidence>
<dbReference type="Proteomes" id="UP000683925">
    <property type="component" value="Unassembled WGS sequence"/>
</dbReference>
<dbReference type="EMBL" id="CAJJDP010000019">
    <property type="protein sequence ID" value="CAD8147371.1"/>
    <property type="molecule type" value="Genomic_DNA"/>
</dbReference>
<gene>
    <name evidence="1" type="ORF">POCTA_138.1.T0190400</name>
</gene>
<organism evidence="1 2">
    <name type="scientific">Paramecium octaurelia</name>
    <dbReference type="NCBI Taxonomy" id="43137"/>
    <lineage>
        <taxon>Eukaryota</taxon>
        <taxon>Sar</taxon>
        <taxon>Alveolata</taxon>
        <taxon>Ciliophora</taxon>
        <taxon>Intramacronucleata</taxon>
        <taxon>Oligohymenophorea</taxon>
        <taxon>Peniculida</taxon>
        <taxon>Parameciidae</taxon>
        <taxon>Paramecium</taxon>
    </lineage>
</organism>
<dbReference type="AlphaFoldDB" id="A0A8S1T0L3"/>
<sequence>MIFLEIFIDPMWCESCGNHFCQTCLTTWSQKLICAKLNKFKEKQ</sequence>
<dbReference type="OrthoDB" id="287481at2759"/>
<accession>A0A8S1T0L3</accession>
<protein>
    <recommendedName>
        <fullName evidence="3">RING-type domain-containing protein</fullName>
    </recommendedName>
</protein>
<name>A0A8S1T0L3_PAROT</name>
<evidence type="ECO:0000313" key="2">
    <source>
        <dbReference type="Proteomes" id="UP000683925"/>
    </source>
</evidence>
<comment type="caution">
    <text evidence="1">The sequence shown here is derived from an EMBL/GenBank/DDBJ whole genome shotgun (WGS) entry which is preliminary data.</text>
</comment>